<reference evidence="1" key="1">
    <citation type="submission" date="2018-05" db="EMBL/GenBank/DDBJ databases">
        <authorList>
            <person name="Lanie J.A."/>
            <person name="Ng W.-L."/>
            <person name="Kazmierczak K.M."/>
            <person name="Andrzejewski T.M."/>
            <person name="Davidsen T.M."/>
            <person name="Wayne K.J."/>
            <person name="Tettelin H."/>
            <person name="Glass J.I."/>
            <person name="Rusch D."/>
            <person name="Podicherti R."/>
            <person name="Tsui H.-C.T."/>
            <person name="Winkler M.E."/>
        </authorList>
    </citation>
    <scope>NUCLEOTIDE SEQUENCE</scope>
</reference>
<dbReference type="GO" id="GO:0015774">
    <property type="term" value="P:polysaccharide transport"/>
    <property type="evidence" value="ECO:0007669"/>
    <property type="project" value="InterPro"/>
</dbReference>
<evidence type="ECO:0000313" key="1">
    <source>
        <dbReference type="EMBL" id="SVD16742.1"/>
    </source>
</evidence>
<evidence type="ECO:0008006" key="2">
    <source>
        <dbReference type="Google" id="ProtNLM"/>
    </source>
</evidence>
<organism evidence="1">
    <name type="scientific">marine metagenome</name>
    <dbReference type="NCBI Taxonomy" id="408172"/>
    <lineage>
        <taxon>unclassified sequences</taxon>
        <taxon>metagenomes</taxon>
        <taxon>ecological metagenomes</taxon>
    </lineage>
</organism>
<dbReference type="EMBL" id="UINC01133671">
    <property type="protein sequence ID" value="SVD16742.1"/>
    <property type="molecule type" value="Genomic_DNA"/>
</dbReference>
<proteinExistence type="predicted"/>
<dbReference type="Pfam" id="PF05159">
    <property type="entry name" value="Capsule_synth"/>
    <property type="match status" value="1"/>
</dbReference>
<dbReference type="InterPro" id="IPR007833">
    <property type="entry name" value="Capsule_polysaccharide_synth"/>
</dbReference>
<protein>
    <recommendedName>
        <fullName evidence="2">Capsule biosynthesis protein</fullName>
    </recommendedName>
</protein>
<accession>A0A382T4K7</accession>
<sequence length="294" mass="34205">WNKEWHTSNKKGISAVIEFLFNSNNKNTKTHFTYFGRSKSAVLLDAIKQSLQKQSRASFLNKNIPTSIDYSEKFVYFPLGIDEEHSLLITHYQIPAYYTNQIETIRHVAKSIPINYKLYVKEHPANVTRNWRSISDYKEIMNIPNVRLLHPSASQDELFQNCSLVISAKGSSCLEATFYGKPSIVFEKVYYSILPSVHHVETLSKLPETIRSSLQETVNLQDVERFLTIFKKNSFDFDLQTYYLKEANEFFYNGHLVDVKITEPQMKSFIEENAQIFSVLVDEYIKKLKIISSK</sequence>
<dbReference type="GO" id="GO:0000271">
    <property type="term" value="P:polysaccharide biosynthetic process"/>
    <property type="evidence" value="ECO:0007669"/>
    <property type="project" value="InterPro"/>
</dbReference>
<gene>
    <name evidence="1" type="ORF">METZ01_LOCUS369596</name>
</gene>
<feature type="non-terminal residue" evidence="1">
    <location>
        <position position="1"/>
    </location>
</feature>
<dbReference type="SUPFAM" id="SSF53756">
    <property type="entry name" value="UDP-Glycosyltransferase/glycogen phosphorylase"/>
    <property type="match status" value="1"/>
</dbReference>
<dbReference type="Gene3D" id="3.40.50.2000">
    <property type="entry name" value="Glycogen Phosphorylase B"/>
    <property type="match status" value="1"/>
</dbReference>
<dbReference type="AlphaFoldDB" id="A0A382T4K7"/>
<name>A0A382T4K7_9ZZZZ</name>